<keyword evidence="2 7" id="KW-0349">Heme</keyword>
<dbReference type="Pfam" id="PF00067">
    <property type="entry name" value="p450"/>
    <property type="match status" value="1"/>
</dbReference>
<keyword evidence="5 7" id="KW-0408">Iron</keyword>
<dbReference type="PANTHER" id="PTHR46696:SF1">
    <property type="entry name" value="CYTOCHROME P450 YJIB-RELATED"/>
    <property type="match status" value="1"/>
</dbReference>
<name>A0A6B8RUL9_9BACL</name>
<protein>
    <submittedName>
        <fullName evidence="8">Cytochrome P450</fullName>
    </submittedName>
</protein>
<dbReference type="EMBL" id="CP034235">
    <property type="protein sequence ID" value="QGQ98986.1"/>
    <property type="molecule type" value="Genomic_DNA"/>
</dbReference>
<evidence type="ECO:0000256" key="2">
    <source>
        <dbReference type="ARBA" id="ARBA00022617"/>
    </source>
</evidence>
<dbReference type="CDD" id="cd11032">
    <property type="entry name" value="P450_EryK-like"/>
    <property type="match status" value="1"/>
</dbReference>
<evidence type="ECO:0000313" key="8">
    <source>
        <dbReference type="EMBL" id="QGQ98986.1"/>
    </source>
</evidence>
<accession>A0A6B8RUL9</accession>
<evidence type="ECO:0000256" key="1">
    <source>
        <dbReference type="ARBA" id="ARBA00010617"/>
    </source>
</evidence>
<dbReference type="RefSeq" id="WP_155704092.1">
    <property type="nucleotide sequence ID" value="NZ_CP034235.1"/>
</dbReference>
<dbReference type="Proteomes" id="UP000426246">
    <property type="component" value="Chromosome"/>
</dbReference>
<evidence type="ECO:0000256" key="6">
    <source>
        <dbReference type="ARBA" id="ARBA00023033"/>
    </source>
</evidence>
<evidence type="ECO:0000256" key="5">
    <source>
        <dbReference type="ARBA" id="ARBA00023004"/>
    </source>
</evidence>
<dbReference type="OrthoDB" id="9801155at2"/>
<dbReference type="InterPro" id="IPR017972">
    <property type="entry name" value="Cyt_P450_CS"/>
</dbReference>
<proteinExistence type="inferred from homology"/>
<evidence type="ECO:0000256" key="4">
    <source>
        <dbReference type="ARBA" id="ARBA00023002"/>
    </source>
</evidence>
<evidence type="ECO:0000256" key="7">
    <source>
        <dbReference type="RuleBase" id="RU000461"/>
    </source>
</evidence>
<sequence length="415" mass="47760">MKNAVYSSSEITDFKTKSEHFLPLDWYKKMLEENPVYYHAGTDTWSVFKYENVKRVLTDYALFSSVRQRTLVSAGSGTEEGTFPERINLHDSDPPEHRRSRSLLSAAFTPRSLQAWEPRIEQVVKDLISEMEAKTVIDIVKDFTTPLPIIIMAELLGVPHKDKLLFKKWVDILFIPFHKENVEEVNQQKGRAAKEFFSYLLPFIVEKRTQISDDIISDLIQADFEGDKLTDDDIVRITMFILGAGIETTSHLLANSFYSLLYDDPKLYDELRSDIDLVPNFVEEMLRYRFQISKMDRTVKEDNNVLGVDLKKGDVVVAWMSAANMDKDVFEDPFTLNIHRKNNNRHQSFSNGPHICIGAPLARMEANKAFRIFIETFSHIEPVPGFDLESNLKLAAAGQTLLSLPMKVLRWDEPE</sequence>
<keyword evidence="4 7" id="KW-0560">Oxidoreductase</keyword>
<evidence type="ECO:0000256" key="3">
    <source>
        <dbReference type="ARBA" id="ARBA00022723"/>
    </source>
</evidence>
<dbReference type="KEGG" id="ppsc:EHS13_30955"/>
<dbReference type="PROSITE" id="PS00086">
    <property type="entry name" value="CYTOCHROME_P450"/>
    <property type="match status" value="1"/>
</dbReference>
<dbReference type="GO" id="GO:0005506">
    <property type="term" value="F:iron ion binding"/>
    <property type="evidence" value="ECO:0007669"/>
    <property type="project" value="InterPro"/>
</dbReference>
<evidence type="ECO:0000313" key="9">
    <source>
        <dbReference type="Proteomes" id="UP000426246"/>
    </source>
</evidence>
<keyword evidence="3 7" id="KW-0479">Metal-binding</keyword>
<dbReference type="GO" id="GO:0016705">
    <property type="term" value="F:oxidoreductase activity, acting on paired donors, with incorporation or reduction of molecular oxygen"/>
    <property type="evidence" value="ECO:0007669"/>
    <property type="project" value="InterPro"/>
</dbReference>
<dbReference type="FunFam" id="1.10.630.10:FF:000018">
    <property type="entry name" value="Cytochrome P450 monooxygenase"/>
    <property type="match status" value="1"/>
</dbReference>
<dbReference type="SUPFAM" id="SSF48264">
    <property type="entry name" value="Cytochrome P450"/>
    <property type="match status" value="1"/>
</dbReference>
<dbReference type="InterPro" id="IPR002397">
    <property type="entry name" value="Cyt_P450_B"/>
</dbReference>
<dbReference type="GO" id="GO:0004497">
    <property type="term" value="F:monooxygenase activity"/>
    <property type="evidence" value="ECO:0007669"/>
    <property type="project" value="UniProtKB-KW"/>
</dbReference>
<dbReference type="PRINTS" id="PR00359">
    <property type="entry name" value="BP450"/>
</dbReference>
<dbReference type="InterPro" id="IPR001128">
    <property type="entry name" value="Cyt_P450"/>
</dbReference>
<organism evidence="8 9">
    <name type="scientific">Paenibacillus psychroresistens</name>
    <dbReference type="NCBI Taxonomy" id="1778678"/>
    <lineage>
        <taxon>Bacteria</taxon>
        <taxon>Bacillati</taxon>
        <taxon>Bacillota</taxon>
        <taxon>Bacilli</taxon>
        <taxon>Bacillales</taxon>
        <taxon>Paenibacillaceae</taxon>
        <taxon>Paenibacillus</taxon>
    </lineage>
</organism>
<dbReference type="GO" id="GO:0020037">
    <property type="term" value="F:heme binding"/>
    <property type="evidence" value="ECO:0007669"/>
    <property type="project" value="InterPro"/>
</dbReference>
<comment type="similarity">
    <text evidence="1 7">Belongs to the cytochrome P450 family.</text>
</comment>
<gene>
    <name evidence="8" type="ORF">EHS13_30955</name>
</gene>
<dbReference type="InterPro" id="IPR036396">
    <property type="entry name" value="Cyt_P450_sf"/>
</dbReference>
<keyword evidence="9" id="KW-1185">Reference proteome</keyword>
<dbReference type="Gene3D" id="1.10.630.10">
    <property type="entry name" value="Cytochrome P450"/>
    <property type="match status" value="1"/>
</dbReference>
<dbReference type="PANTHER" id="PTHR46696">
    <property type="entry name" value="P450, PUTATIVE (EUROFUNG)-RELATED"/>
    <property type="match status" value="1"/>
</dbReference>
<reference evidence="9" key="1">
    <citation type="submission" date="2018-11" db="EMBL/GenBank/DDBJ databases">
        <title>Complete genome sequence of Paenibacillus sp. ML311-T8.</title>
        <authorList>
            <person name="Nam Y.-D."/>
            <person name="Kang J."/>
            <person name="Chung W.-H."/>
            <person name="Park Y.S."/>
        </authorList>
    </citation>
    <scope>NUCLEOTIDE SEQUENCE [LARGE SCALE GENOMIC DNA]</scope>
    <source>
        <strain evidence="9">ML311-T8</strain>
    </source>
</reference>
<keyword evidence="6 7" id="KW-0503">Monooxygenase</keyword>
<dbReference type="AlphaFoldDB" id="A0A6B8RUL9"/>